<reference evidence="1" key="1">
    <citation type="submission" date="2021-06" db="EMBL/GenBank/DDBJ databases">
        <authorList>
            <person name="Kallberg Y."/>
            <person name="Tangrot J."/>
            <person name="Rosling A."/>
        </authorList>
    </citation>
    <scope>NUCLEOTIDE SEQUENCE</scope>
    <source>
        <strain evidence="1">CL356</strain>
    </source>
</reference>
<dbReference type="EMBL" id="CAJVPT010009820">
    <property type="protein sequence ID" value="CAG8564785.1"/>
    <property type="molecule type" value="Genomic_DNA"/>
</dbReference>
<evidence type="ECO:0000313" key="1">
    <source>
        <dbReference type="EMBL" id="CAG8564785.1"/>
    </source>
</evidence>
<proteinExistence type="predicted"/>
<organism evidence="1 2">
    <name type="scientific">Acaulospora colombiana</name>
    <dbReference type="NCBI Taxonomy" id="27376"/>
    <lineage>
        <taxon>Eukaryota</taxon>
        <taxon>Fungi</taxon>
        <taxon>Fungi incertae sedis</taxon>
        <taxon>Mucoromycota</taxon>
        <taxon>Glomeromycotina</taxon>
        <taxon>Glomeromycetes</taxon>
        <taxon>Diversisporales</taxon>
        <taxon>Acaulosporaceae</taxon>
        <taxon>Acaulospora</taxon>
    </lineage>
</organism>
<sequence>MSSIEVTYNKTSRRLAISQTTTWSTLEAKLHSLFNVPTSKSILLSYTDEDDDVITLSTDIELFEVISAQEYDDERSDNDAFLKFALIVPSNRGDLGHEDNSSWIFGGTTAHAKEGWVSLTNGDGDDSEYENNVPCDDSSENGPMTPEFVMTEEPIFEPTVSTGYVSGGTQRDEKRKLQIESNTLQHKTIDNKTCSLTNSSQNKGQSSKIGLELIRLHERLELCQCDFHCRWNRSSGEGNDESENNNIGESSSVEGEPGWLKAR</sequence>
<keyword evidence="2" id="KW-1185">Reference proteome</keyword>
<dbReference type="Proteomes" id="UP000789525">
    <property type="component" value="Unassembled WGS sequence"/>
</dbReference>
<name>A0ACA9M6A0_9GLOM</name>
<accession>A0ACA9M6A0</accession>
<gene>
    <name evidence="1" type="ORF">ACOLOM_LOCUS5371</name>
</gene>
<comment type="caution">
    <text evidence="1">The sequence shown here is derived from an EMBL/GenBank/DDBJ whole genome shotgun (WGS) entry which is preliminary data.</text>
</comment>
<protein>
    <submittedName>
        <fullName evidence="1">11798_t:CDS:1</fullName>
    </submittedName>
</protein>
<evidence type="ECO:0000313" key="2">
    <source>
        <dbReference type="Proteomes" id="UP000789525"/>
    </source>
</evidence>